<feature type="transmembrane region" description="Helical" evidence="1">
    <location>
        <begin position="375"/>
        <end position="400"/>
    </location>
</feature>
<keyword evidence="1" id="KW-0812">Transmembrane</keyword>
<reference evidence="2 3" key="1">
    <citation type="submission" date="2018-09" db="EMBL/GenBank/DDBJ databases">
        <title>Genomic Encyclopedia of Archaeal and Bacterial Type Strains, Phase II (KMG-II): from individual species to whole genera.</title>
        <authorList>
            <person name="Goeker M."/>
        </authorList>
    </citation>
    <scope>NUCLEOTIDE SEQUENCE [LARGE SCALE GENOMIC DNA]</scope>
    <source>
        <strain evidence="2 3">DSM 16505</strain>
    </source>
</reference>
<accession>A0A420E4T7</accession>
<feature type="transmembrane region" description="Helical" evidence="1">
    <location>
        <begin position="139"/>
        <end position="158"/>
    </location>
</feature>
<evidence type="ECO:0000313" key="3">
    <source>
        <dbReference type="Proteomes" id="UP000285780"/>
    </source>
</evidence>
<dbReference type="EMBL" id="RAQM01000006">
    <property type="protein sequence ID" value="RKF05050.1"/>
    <property type="molecule type" value="Genomic_DNA"/>
</dbReference>
<comment type="caution">
    <text evidence="2">The sequence shown here is derived from an EMBL/GenBank/DDBJ whole genome shotgun (WGS) entry which is preliminary data.</text>
</comment>
<organism evidence="2 3">
    <name type="scientific">Tenacibaculum lutimaris</name>
    <dbReference type="NCBI Taxonomy" id="285258"/>
    <lineage>
        <taxon>Bacteria</taxon>
        <taxon>Pseudomonadati</taxon>
        <taxon>Bacteroidota</taxon>
        <taxon>Flavobacteriia</taxon>
        <taxon>Flavobacteriales</taxon>
        <taxon>Flavobacteriaceae</taxon>
        <taxon>Tenacibaculum</taxon>
    </lineage>
</organism>
<feature type="transmembrane region" description="Helical" evidence="1">
    <location>
        <begin position="23"/>
        <end position="50"/>
    </location>
</feature>
<dbReference type="Proteomes" id="UP000285780">
    <property type="component" value="Unassembled WGS sequence"/>
</dbReference>
<feature type="transmembrane region" description="Helical" evidence="1">
    <location>
        <begin position="348"/>
        <end position="369"/>
    </location>
</feature>
<feature type="transmembrane region" description="Helical" evidence="1">
    <location>
        <begin position="202"/>
        <end position="221"/>
    </location>
</feature>
<gene>
    <name evidence="2" type="ORF">C8N26_0449</name>
</gene>
<keyword evidence="3" id="KW-1185">Reference proteome</keyword>
<feature type="transmembrane region" description="Helical" evidence="1">
    <location>
        <begin position="103"/>
        <end position="127"/>
    </location>
</feature>
<dbReference type="RefSeq" id="WP_120185827.1">
    <property type="nucleotide sequence ID" value="NZ_RAQM01000006.1"/>
</dbReference>
<feature type="transmembrane region" description="Helical" evidence="1">
    <location>
        <begin position="421"/>
        <end position="440"/>
    </location>
</feature>
<name>A0A420E4T7_9FLAO</name>
<sequence>MIAHFFKLEWKQFFRSSYFGKSIALKIIMGFFALYMLASFLMIGLGGYFFIKKEYPNTDPLFFVNGIIIFLLVADLIFRYLMQKLPVLNIKPFLGLPIRKEKLVHFVLGKSAFSFFNFMPLFFYIPFSIVLIGQGYNTIGVIGWLFLMITLVLSANYLNFLINKNNYALGIMVAVLALLFLVNKYEIFNITEFFAPVFQSVYSNPILALLGVLLLTGLYYLNFKLLRSKVYLDDVIKSKEEVASTTDLSFIDSLGDVAPFIKNDIRQIWRNKRTKTVFFMSFLFLFYGAIFFGQEMYREKMPAFLVFAAIFITGGFTLNYGQFIPAWDSEYYKMLMSQNIRYRKFLESKWYLMVVVSAGLYLLSIPYLYFYGLDIFLMITAGAIFNIGFNSLFLLFAGAFNKKRIDLNKSGFSNYQGTSATQFLIIIPIMGVPMFLFWIFNKFVGFNSGVLAIAITGAIALVFKNYFMNRIEKRYIKNKYAAIHAFSQKS</sequence>
<feature type="transmembrane region" description="Helical" evidence="1">
    <location>
        <begin position="165"/>
        <end position="182"/>
    </location>
</feature>
<keyword evidence="1" id="KW-0472">Membrane</keyword>
<dbReference type="AlphaFoldDB" id="A0A420E4T7"/>
<keyword evidence="1" id="KW-1133">Transmembrane helix</keyword>
<proteinExistence type="predicted"/>
<evidence type="ECO:0000256" key="1">
    <source>
        <dbReference type="SAM" id="Phobius"/>
    </source>
</evidence>
<evidence type="ECO:0000313" key="2">
    <source>
        <dbReference type="EMBL" id="RKF05050.1"/>
    </source>
</evidence>
<dbReference type="InterPro" id="IPR043742">
    <property type="entry name" value="DUF5687"/>
</dbReference>
<feature type="transmembrane region" description="Helical" evidence="1">
    <location>
        <begin position="62"/>
        <end position="82"/>
    </location>
</feature>
<feature type="transmembrane region" description="Helical" evidence="1">
    <location>
        <begin position="276"/>
        <end position="297"/>
    </location>
</feature>
<feature type="transmembrane region" description="Helical" evidence="1">
    <location>
        <begin position="303"/>
        <end position="327"/>
    </location>
</feature>
<evidence type="ECO:0008006" key="4">
    <source>
        <dbReference type="Google" id="ProtNLM"/>
    </source>
</evidence>
<dbReference type="Pfam" id="PF18940">
    <property type="entry name" value="DUF5687"/>
    <property type="match status" value="1"/>
</dbReference>
<feature type="transmembrane region" description="Helical" evidence="1">
    <location>
        <begin position="446"/>
        <end position="467"/>
    </location>
</feature>
<protein>
    <recommendedName>
        <fullName evidence="4">ABC-2 type transport system permease protein</fullName>
    </recommendedName>
</protein>